<protein>
    <submittedName>
        <fullName evidence="2">Uncharacterized protein</fullName>
    </submittedName>
</protein>
<evidence type="ECO:0000256" key="1">
    <source>
        <dbReference type="SAM" id="Phobius"/>
    </source>
</evidence>
<proteinExistence type="predicted"/>
<evidence type="ECO:0000313" key="3">
    <source>
        <dbReference type="Proteomes" id="UP000318413"/>
    </source>
</evidence>
<comment type="caution">
    <text evidence="2">The sequence shown here is derived from an EMBL/GenBank/DDBJ whole genome shotgun (WGS) entry which is preliminary data.</text>
</comment>
<dbReference type="AlphaFoldDB" id="A0A502CSD1"/>
<accession>A0A502CSD1</accession>
<keyword evidence="3" id="KW-1185">Reference proteome</keyword>
<keyword evidence="1" id="KW-1133">Transmembrane helix</keyword>
<dbReference type="OrthoDB" id="7391871at2"/>
<feature type="transmembrane region" description="Helical" evidence="1">
    <location>
        <begin position="28"/>
        <end position="46"/>
    </location>
</feature>
<keyword evidence="1" id="KW-0472">Membrane</keyword>
<evidence type="ECO:0000313" key="2">
    <source>
        <dbReference type="EMBL" id="TPG15753.1"/>
    </source>
</evidence>
<reference evidence="2 3" key="1">
    <citation type="journal article" date="2019" name="Environ. Microbiol.">
        <title>Species interactions and distinct microbial communities in high Arctic permafrost affected cryosols are associated with the CH4 and CO2 gas fluxes.</title>
        <authorList>
            <person name="Altshuler I."/>
            <person name="Hamel J."/>
            <person name="Turney S."/>
            <person name="Magnuson E."/>
            <person name="Levesque R."/>
            <person name="Greer C."/>
            <person name="Whyte L.G."/>
        </authorList>
    </citation>
    <scope>NUCLEOTIDE SEQUENCE [LARGE SCALE GENOMIC DNA]</scope>
    <source>
        <strain evidence="2 3">S5.1</strain>
    </source>
</reference>
<keyword evidence="1" id="KW-0812">Transmembrane</keyword>
<dbReference type="EMBL" id="RCZK01000001">
    <property type="protein sequence ID" value="TPG15753.1"/>
    <property type="molecule type" value="Genomic_DNA"/>
</dbReference>
<name>A0A502CSD1_9SPHN</name>
<organism evidence="2 3">
    <name type="scientific">Sphingomonas oligophenolica</name>
    <dbReference type="NCBI Taxonomy" id="301154"/>
    <lineage>
        <taxon>Bacteria</taxon>
        <taxon>Pseudomonadati</taxon>
        <taxon>Pseudomonadota</taxon>
        <taxon>Alphaproteobacteria</taxon>
        <taxon>Sphingomonadales</taxon>
        <taxon>Sphingomonadaceae</taxon>
        <taxon>Sphingomonas</taxon>
    </lineage>
</organism>
<sequence>MSFFARFSPVRAIQDLRSYLATRPPYEIVFLMLAMAATGFLIYLFARNDIAPPPYRADIIYVEQWPMSRTDAEIRAAQKIDQKVKAKRLADQQAQRDARRAQFKKLDDTLSKWGI</sequence>
<gene>
    <name evidence="2" type="ORF">EAH84_01850</name>
</gene>
<dbReference type="Proteomes" id="UP000318413">
    <property type="component" value="Unassembled WGS sequence"/>
</dbReference>